<gene>
    <name evidence="3" type="ORF">CBER1_02688</name>
</gene>
<sequence length="546" mass="58722">MTDAYTQLEAVYCPPLDPALLSAILSDYDVNNEAQLAEAKLALDQLKESALLEEQLGFDASGTGGREDDGLPTNQPGSCPGETNTTVSRETDLTSLSAGYQSLDLDSDAADESNLIANSDVAEELENLDETTKIQLLESLIDGRLSRYTVQYTLRKCHGRWHSALEELLSQIYFREAEDGESGTKLPAKGVDAFFEENTVRRSRKGKAKKKPQQASRENLSISCPAPPDEPNANSSNAWQGSSRDIDFIATRTGKPSSVIATLYHKSGASRPKTVAAVLKTHLAEGAAALLEDPVKAATAHDLSQEYPSVAKDYIAALIDLSYPSTGAARELAEALTAKPPRQGGIEIIPAYVRPNLDIEAASPATFPSRPQPGRIDVLDSQSLEARERATTYAAARNAALAQAYAAHRKAKSDRLMGGVAAYYGQLSRDYYALSSGANAAAADQLAASQSNTTQLDLHGIDVLNGVRIAQEKVEQWWESLGEARANGRIGASERQSGYHIVVGLGKHSEGGRSKLGPAVRKMLTAQGWKHEMNGAVITVRGRMQR</sequence>
<feature type="compositionally biased region" description="Basic residues" evidence="1">
    <location>
        <begin position="201"/>
        <end position="212"/>
    </location>
</feature>
<dbReference type="Pfam" id="PF26286">
    <property type="entry name" value="UBA_10"/>
    <property type="match status" value="1"/>
</dbReference>
<dbReference type="STRING" id="357750.A0A2S6CK05"/>
<dbReference type="SUPFAM" id="SSF160443">
    <property type="entry name" value="SMR domain-like"/>
    <property type="match status" value="1"/>
</dbReference>
<dbReference type="PROSITE" id="PS50828">
    <property type="entry name" value="SMR"/>
    <property type="match status" value="1"/>
</dbReference>
<organism evidence="3 4">
    <name type="scientific">Cercospora berteroae</name>
    <dbReference type="NCBI Taxonomy" id="357750"/>
    <lineage>
        <taxon>Eukaryota</taxon>
        <taxon>Fungi</taxon>
        <taxon>Dikarya</taxon>
        <taxon>Ascomycota</taxon>
        <taxon>Pezizomycotina</taxon>
        <taxon>Dothideomycetes</taxon>
        <taxon>Dothideomycetidae</taxon>
        <taxon>Mycosphaerellales</taxon>
        <taxon>Mycosphaerellaceae</taxon>
        <taxon>Cercospora</taxon>
    </lineage>
</organism>
<dbReference type="InterPro" id="IPR052772">
    <property type="entry name" value="Endo/PolyKinase_Domain-Protein"/>
</dbReference>
<dbReference type="InterPro" id="IPR058864">
    <property type="entry name" value="UBA_10"/>
</dbReference>
<dbReference type="GO" id="GO:0004519">
    <property type="term" value="F:endonuclease activity"/>
    <property type="evidence" value="ECO:0007669"/>
    <property type="project" value="TreeGrafter"/>
</dbReference>
<feature type="compositionally biased region" description="Polar residues" evidence="1">
    <location>
        <begin position="213"/>
        <end position="222"/>
    </location>
</feature>
<comment type="caution">
    <text evidence="3">The sequence shown here is derived from an EMBL/GenBank/DDBJ whole genome shotgun (WGS) entry which is preliminary data.</text>
</comment>
<dbReference type="PANTHER" id="PTHR46535:SF1">
    <property type="entry name" value="NEDD4-BINDING PROTEIN 2"/>
    <property type="match status" value="1"/>
</dbReference>
<dbReference type="InterPro" id="IPR036063">
    <property type="entry name" value="Smr_dom_sf"/>
</dbReference>
<dbReference type="PANTHER" id="PTHR46535">
    <property type="entry name" value="NEDD4-BINDING PROTEIN 2"/>
    <property type="match status" value="1"/>
</dbReference>
<evidence type="ECO:0000259" key="2">
    <source>
        <dbReference type="PROSITE" id="PS50828"/>
    </source>
</evidence>
<proteinExistence type="predicted"/>
<dbReference type="AlphaFoldDB" id="A0A2S6CK05"/>
<feature type="domain" description="Smr" evidence="2">
    <location>
        <begin position="456"/>
        <end position="543"/>
    </location>
</feature>
<evidence type="ECO:0000313" key="3">
    <source>
        <dbReference type="EMBL" id="PPJ60050.1"/>
    </source>
</evidence>
<feature type="region of interest" description="Disordered" evidence="1">
    <location>
        <begin position="59"/>
        <end position="90"/>
    </location>
</feature>
<name>A0A2S6CK05_9PEZI</name>
<feature type="compositionally biased region" description="Polar residues" evidence="1">
    <location>
        <begin position="72"/>
        <end position="90"/>
    </location>
</feature>
<feature type="region of interest" description="Disordered" evidence="1">
    <location>
        <begin position="201"/>
        <end position="240"/>
    </location>
</feature>
<dbReference type="GO" id="GO:0005634">
    <property type="term" value="C:nucleus"/>
    <property type="evidence" value="ECO:0007669"/>
    <property type="project" value="TreeGrafter"/>
</dbReference>
<dbReference type="Gene3D" id="3.30.1370.110">
    <property type="match status" value="1"/>
</dbReference>
<accession>A0A2S6CK05</accession>
<reference evidence="4" key="1">
    <citation type="journal article" date="2017" name="bioRxiv">
        <title>Conservation of a gene cluster reveals novel cercosporin biosynthetic mechanisms and extends production to the genus Colletotrichum.</title>
        <authorList>
            <person name="de Jonge R."/>
            <person name="Ebert M.K."/>
            <person name="Huitt-Roehl C.R."/>
            <person name="Pal P."/>
            <person name="Suttle J.C."/>
            <person name="Spanner R.E."/>
            <person name="Neubauer J.D."/>
            <person name="Jurick W.M.II."/>
            <person name="Stott K.A."/>
            <person name="Secor G.A."/>
            <person name="Thomma B.P.H.J."/>
            <person name="Van de Peer Y."/>
            <person name="Townsend C.A."/>
            <person name="Bolton M.D."/>
        </authorList>
    </citation>
    <scope>NUCLEOTIDE SEQUENCE [LARGE SCALE GENOMIC DNA]</scope>
    <source>
        <strain evidence="4">CBS538.71</strain>
    </source>
</reference>
<dbReference type="InterPro" id="IPR002625">
    <property type="entry name" value="Smr_dom"/>
</dbReference>
<protein>
    <recommendedName>
        <fullName evidence="2">Smr domain-containing protein</fullName>
    </recommendedName>
</protein>
<dbReference type="Proteomes" id="UP000237631">
    <property type="component" value="Unassembled WGS sequence"/>
</dbReference>
<keyword evidence="4" id="KW-1185">Reference proteome</keyword>
<dbReference type="EMBL" id="PNEN01000317">
    <property type="protein sequence ID" value="PPJ60050.1"/>
    <property type="molecule type" value="Genomic_DNA"/>
</dbReference>
<evidence type="ECO:0000256" key="1">
    <source>
        <dbReference type="SAM" id="MobiDB-lite"/>
    </source>
</evidence>
<evidence type="ECO:0000313" key="4">
    <source>
        <dbReference type="Proteomes" id="UP000237631"/>
    </source>
</evidence>
<dbReference type="OrthoDB" id="443981at2759"/>